<dbReference type="InterPro" id="IPR036291">
    <property type="entry name" value="NAD(P)-bd_dom_sf"/>
</dbReference>
<dbReference type="Gene3D" id="3.40.50.720">
    <property type="entry name" value="NAD(P)-binding Rossmann-like Domain"/>
    <property type="match status" value="1"/>
</dbReference>
<comment type="caution">
    <text evidence="6">Lacks conserved residue(s) required for the propagation of feature annotation.</text>
</comment>
<dbReference type="PIRSF" id="PIRSF000110">
    <property type="entry name" value="G6PD"/>
    <property type="match status" value="1"/>
</dbReference>
<proteinExistence type="inferred from homology"/>
<dbReference type="GO" id="GO:0005829">
    <property type="term" value="C:cytosol"/>
    <property type="evidence" value="ECO:0007669"/>
    <property type="project" value="TreeGrafter"/>
</dbReference>
<keyword evidence="5 6" id="KW-0119">Carbohydrate metabolism</keyword>
<feature type="binding site" evidence="6">
    <location>
        <position position="161"/>
    </location>
    <ligand>
        <name>NADP(+)</name>
        <dbReference type="ChEBI" id="CHEBI:58349"/>
    </ligand>
</feature>
<dbReference type="PANTHER" id="PTHR23429:SF0">
    <property type="entry name" value="GLUCOSE-6-PHOSPHATE 1-DEHYDROGENASE"/>
    <property type="match status" value="1"/>
</dbReference>
<comment type="caution">
    <text evidence="9">The sequence shown here is derived from an EMBL/GenBank/DDBJ whole genome shotgun (WGS) entry which is preliminary data.</text>
</comment>
<organism evidence="9 10">
    <name type="scientific">Candidatus Nitrobium versatile</name>
    <dbReference type="NCBI Taxonomy" id="2884831"/>
    <lineage>
        <taxon>Bacteria</taxon>
        <taxon>Pseudomonadati</taxon>
        <taxon>Nitrospirota</taxon>
        <taxon>Nitrospiria</taxon>
        <taxon>Nitrospirales</taxon>
        <taxon>Nitrospiraceae</taxon>
        <taxon>Candidatus Nitrobium</taxon>
    </lineage>
</organism>
<dbReference type="HAMAP" id="MF_00966">
    <property type="entry name" value="G6PD"/>
    <property type="match status" value="1"/>
</dbReference>
<feature type="binding site" evidence="6">
    <location>
        <position position="195"/>
    </location>
    <ligand>
        <name>substrate</name>
    </ligand>
</feature>
<comment type="function">
    <text evidence="6">Catalyzes the oxidation of glucose 6-phosphate to 6-phosphogluconolactone.</text>
</comment>
<dbReference type="EC" id="1.1.1.49" evidence="6"/>
<evidence type="ECO:0000256" key="6">
    <source>
        <dbReference type="HAMAP-Rule" id="MF_00966"/>
    </source>
</evidence>
<sequence>MQTCDIQADEFRLEPFIMVIFGGGGDLSRRKLVPAIYHLFKEREMPDFAVLGFGKPSAEDGQYREIMRQSLRAFDTEAYDEAEWEEFGKHLFYLSGVFEKEGNYRDLQEKIDRIADTFTGGAKNVIYYLAVPPREAPVIVGKLKKFNLCRGTYRARIIVEKPFGHDLQSAQELNRILDDAFDEDQIYRIDHYLGKDPVQNIIFFRFSNTIFEEIWNRRYIDNVQITVAEEIGIDNRGAFYESAGVIRDIVQNHIMQLFGLVAMEAPIAFKASFIWEERLKVFRSIRSMSEEYVREFTVRGQYAQGWIRGERVPGYREEERVFPLSNTATFFAGKFYVDNLRWAGVPFYIRTGKRMARRVTEICLQFKQLPLRLFGRTCDVAEPNILILTIQPDEKIALRFGVKFPYSENQLYPVSMVFSYKEVFKTKIHPPYERLLMDCMKGDQTLFVREDAVEEMWSIVDPIISVWESEPPDGFPNYKAGEWGPPAAQHLLERENRRWLTE</sequence>
<evidence type="ECO:0000256" key="2">
    <source>
        <dbReference type="ARBA" id="ARBA00022526"/>
    </source>
</evidence>
<dbReference type="Gene3D" id="3.30.360.10">
    <property type="entry name" value="Dihydrodipicolinate Reductase, domain 2"/>
    <property type="match status" value="1"/>
</dbReference>
<accession>A0A953M0N1</accession>
<feature type="active site" description="Proton acceptor" evidence="6">
    <location>
        <position position="253"/>
    </location>
</feature>
<dbReference type="GO" id="GO:0009051">
    <property type="term" value="P:pentose-phosphate shunt, oxidative branch"/>
    <property type="evidence" value="ECO:0007669"/>
    <property type="project" value="TreeGrafter"/>
</dbReference>
<dbReference type="Proteomes" id="UP000705867">
    <property type="component" value="Unassembled WGS sequence"/>
</dbReference>
<keyword evidence="4 6" id="KW-0560">Oxidoreductase</keyword>
<dbReference type="InterPro" id="IPR022675">
    <property type="entry name" value="G6P_DH_C"/>
</dbReference>
<feature type="binding site" evidence="6">
    <location>
        <position position="353"/>
    </location>
    <ligand>
        <name>substrate</name>
    </ligand>
</feature>
<dbReference type="GO" id="GO:0050661">
    <property type="term" value="F:NADP binding"/>
    <property type="evidence" value="ECO:0007669"/>
    <property type="project" value="UniProtKB-UniRule"/>
</dbReference>
<comment type="catalytic activity">
    <reaction evidence="6">
        <text>D-glucose 6-phosphate + NADP(+) = 6-phospho-D-glucono-1,5-lactone + NADPH + H(+)</text>
        <dbReference type="Rhea" id="RHEA:15841"/>
        <dbReference type="ChEBI" id="CHEBI:15378"/>
        <dbReference type="ChEBI" id="CHEBI:57783"/>
        <dbReference type="ChEBI" id="CHEBI:57955"/>
        <dbReference type="ChEBI" id="CHEBI:58349"/>
        <dbReference type="ChEBI" id="CHEBI:61548"/>
        <dbReference type="EC" id="1.1.1.49"/>
    </reaction>
</comment>
<dbReference type="SUPFAM" id="SSF55347">
    <property type="entry name" value="Glyceraldehyde-3-phosphate dehydrogenase-like, C-terminal domain"/>
    <property type="match status" value="1"/>
</dbReference>
<comment type="pathway">
    <text evidence="1 6">Carbohydrate degradation; pentose phosphate pathway; D-ribulose 5-phosphate from D-glucose 6-phosphate (oxidative stage): step 1/3.</text>
</comment>
<name>A0A953M0N1_9BACT</name>
<dbReference type="GO" id="GO:0006006">
    <property type="term" value="P:glucose metabolic process"/>
    <property type="evidence" value="ECO:0007669"/>
    <property type="project" value="UniProtKB-KW"/>
</dbReference>
<dbReference type="EMBL" id="JAIOIV010000032">
    <property type="protein sequence ID" value="MBZ0155415.1"/>
    <property type="molecule type" value="Genomic_DNA"/>
</dbReference>
<dbReference type="InterPro" id="IPR022674">
    <property type="entry name" value="G6P_DH_NAD-bd"/>
</dbReference>
<keyword evidence="2 6" id="KW-0313">Glucose metabolism</keyword>
<gene>
    <name evidence="6 9" type="primary">zwf</name>
    <name evidence="9" type="ORF">K8I29_04265</name>
</gene>
<dbReference type="NCBIfam" id="TIGR00871">
    <property type="entry name" value="zwf"/>
    <property type="match status" value="1"/>
</dbReference>
<comment type="similarity">
    <text evidence="6">Belongs to the glucose-6-phosphate dehydrogenase family.</text>
</comment>
<feature type="domain" description="Glucose-6-phosphate dehydrogenase C-terminal" evidence="8">
    <location>
        <begin position="203"/>
        <end position="499"/>
    </location>
</feature>
<reference evidence="9" key="2">
    <citation type="submission" date="2021-08" db="EMBL/GenBank/DDBJ databases">
        <authorList>
            <person name="Dalcin Martins P."/>
        </authorList>
    </citation>
    <scope>NUCLEOTIDE SEQUENCE</scope>
    <source>
        <strain evidence="9">MAG_39</strain>
    </source>
</reference>
<reference evidence="9" key="1">
    <citation type="journal article" date="2021" name="bioRxiv">
        <title>Unraveling nitrogen, sulfur and carbon metabolic pathways and microbial community transcriptional responses to substrate deprivation and toxicity stresses in a bioreactor mimicking anoxic brackish coastal sediment conditions.</title>
        <authorList>
            <person name="Martins P.D."/>
            <person name="Echeveste M.J."/>
            <person name="Arshad A."/>
            <person name="Kurth J."/>
            <person name="Ouboter H."/>
            <person name="Jetten M.S.M."/>
            <person name="Welte C.U."/>
        </authorList>
    </citation>
    <scope>NUCLEOTIDE SEQUENCE</scope>
    <source>
        <strain evidence="9">MAG_39</strain>
    </source>
</reference>
<dbReference type="Pfam" id="PF02781">
    <property type="entry name" value="G6PD_C"/>
    <property type="match status" value="1"/>
</dbReference>
<dbReference type="Pfam" id="PF00479">
    <property type="entry name" value="G6PD_N"/>
    <property type="match status" value="1"/>
</dbReference>
<protein>
    <recommendedName>
        <fullName evidence="6">Glucose-6-phosphate 1-dehydrogenase</fullName>
        <shortName evidence="6">G6PD</shortName>
        <ecNumber evidence="6">1.1.1.49</ecNumber>
    </recommendedName>
</protein>
<dbReference type="GO" id="GO:0004345">
    <property type="term" value="F:glucose-6-phosphate dehydrogenase activity"/>
    <property type="evidence" value="ECO:0007669"/>
    <property type="project" value="UniProtKB-UniRule"/>
</dbReference>
<feature type="binding site" evidence="6">
    <location>
        <position position="229"/>
    </location>
    <ligand>
        <name>substrate</name>
    </ligand>
</feature>
<evidence type="ECO:0000256" key="5">
    <source>
        <dbReference type="ARBA" id="ARBA00023277"/>
    </source>
</evidence>
<feature type="binding site" evidence="6">
    <location>
        <position position="248"/>
    </location>
    <ligand>
        <name>substrate</name>
    </ligand>
</feature>
<evidence type="ECO:0000256" key="4">
    <source>
        <dbReference type="ARBA" id="ARBA00023002"/>
    </source>
</evidence>
<dbReference type="AlphaFoldDB" id="A0A953M0N1"/>
<dbReference type="PRINTS" id="PR00079">
    <property type="entry name" value="G6PDHDRGNASE"/>
</dbReference>
<feature type="domain" description="Glucose-6-phosphate dehydrogenase NAD-binding" evidence="7">
    <location>
        <begin position="19"/>
        <end position="200"/>
    </location>
</feature>
<evidence type="ECO:0000259" key="7">
    <source>
        <dbReference type="Pfam" id="PF00479"/>
    </source>
</evidence>
<evidence type="ECO:0000313" key="9">
    <source>
        <dbReference type="EMBL" id="MBZ0155415.1"/>
    </source>
</evidence>
<keyword evidence="3 6" id="KW-0521">NADP</keyword>
<feature type="binding site" evidence="6">
    <location>
        <position position="191"/>
    </location>
    <ligand>
        <name>substrate</name>
    </ligand>
</feature>
<evidence type="ECO:0000313" key="10">
    <source>
        <dbReference type="Proteomes" id="UP000705867"/>
    </source>
</evidence>
<dbReference type="SUPFAM" id="SSF51735">
    <property type="entry name" value="NAD(P)-binding Rossmann-fold domains"/>
    <property type="match status" value="1"/>
</dbReference>
<evidence type="ECO:0000256" key="3">
    <source>
        <dbReference type="ARBA" id="ARBA00022857"/>
    </source>
</evidence>
<dbReference type="InterPro" id="IPR001282">
    <property type="entry name" value="G6P_DH"/>
</dbReference>
<evidence type="ECO:0000259" key="8">
    <source>
        <dbReference type="Pfam" id="PF02781"/>
    </source>
</evidence>
<dbReference type="PANTHER" id="PTHR23429">
    <property type="entry name" value="GLUCOSE-6-PHOSPHATE 1-DEHYDROGENASE G6PD"/>
    <property type="match status" value="1"/>
</dbReference>
<evidence type="ECO:0000256" key="1">
    <source>
        <dbReference type="ARBA" id="ARBA00004937"/>
    </source>
</evidence>